<dbReference type="EMBL" id="NFLJ01000005">
    <property type="protein sequence ID" value="OUQ35871.1"/>
    <property type="molecule type" value="Genomic_DNA"/>
</dbReference>
<dbReference type="NCBIfam" id="TIGR00266">
    <property type="entry name" value="TIGR00266 family protein"/>
    <property type="match status" value="1"/>
</dbReference>
<name>A0A1Y4T3R3_9FIRM</name>
<proteinExistence type="predicted"/>
<sequence length="224" mass="24051">MQYEIQGTPFPVVICELEKGEKMVSDSGAMAWMDPCMTMETTSGGIGKAFGRMFSGETMFLNVYQARETGKIAFGSSFPGEIKKYDIAPGKEIVVQKSSVLACEETVERSVFFHKKISTGLFGGEGFVMSRLSGHGVAFIEIDGATVEYQLEAGQKLIVDSGNLALMDATCQLTTQSVPGMKNKLLGGEGLFHTVITGPGRVVLQTMPISTIAQSIIPFIPTGK</sequence>
<reference evidence="1 2" key="1">
    <citation type="journal article" date="2018" name="BMC Genomics">
        <title>Whole genome sequencing and function prediction of 133 gut anaerobes isolated from chicken caecum in pure cultures.</title>
        <authorList>
            <person name="Medvecky M."/>
            <person name="Cejkova D."/>
            <person name="Polansky O."/>
            <person name="Karasova D."/>
            <person name="Kubasova T."/>
            <person name="Cizek A."/>
            <person name="Rychlik I."/>
        </authorList>
    </citation>
    <scope>NUCLEOTIDE SEQUENCE [LARGE SCALE GENOMIC DNA]</scope>
    <source>
        <strain evidence="1 2">An13</strain>
    </source>
</reference>
<dbReference type="PANTHER" id="PTHR43657:SF1">
    <property type="entry name" value="ALTERED INHERITANCE OF MITOCHONDRIA PROTEIN 24, MITOCHONDRIAL"/>
    <property type="match status" value="1"/>
</dbReference>
<gene>
    <name evidence="1" type="ORF">B5E75_02240</name>
</gene>
<dbReference type="AlphaFoldDB" id="A0A1Y4T3R3"/>
<dbReference type="Proteomes" id="UP000195305">
    <property type="component" value="Unassembled WGS sequence"/>
</dbReference>
<dbReference type="RefSeq" id="WP_087357170.1">
    <property type="nucleotide sequence ID" value="NZ_NFLJ01000005.1"/>
</dbReference>
<dbReference type="InterPro" id="IPR016031">
    <property type="entry name" value="Trp_RNA-bd_attenuator-like_dom"/>
</dbReference>
<accession>A0A1Y4T3R3</accession>
<evidence type="ECO:0000313" key="1">
    <source>
        <dbReference type="EMBL" id="OUQ35871.1"/>
    </source>
</evidence>
<dbReference type="OrthoDB" id="9779518at2"/>
<evidence type="ECO:0000313" key="2">
    <source>
        <dbReference type="Proteomes" id="UP000195305"/>
    </source>
</evidence>
<dbReference type="Pfam" id="PF01987">
    <property type="entry name" value="AIM24"/>
    <property type="match status" value="1"/>
</dbReference>
<dbReference type="SUPFAM" id="SSF51219">
    <property type="entry name" value="TRAP-like"/>
    <property type="match status" value="1"/>
</dbReference>
<dbReference type="InterPro" id="IPR036983">
    <property type="entry name" value="AIM24_sf"/>
</dbReference>
<dbReference type="InterPro" id="IPR002838">
    <property type="entry name" value="AIM24"/>
</dbReference>
<dbReference type="PANTHER" id="PTHR43657">
    <property type="entry name" value="TRYPTOPHAN RNA-BINDING ATTENUATOR PROTEIN-LIKE PROTEIN"/>
    <property type="match status" value="1"/>
</dbReference>
<keyword evidence="2" id="KW-1185">Reference proteome</keyword>
<dbReference type="Gene3D" id="3.60.160.10">
    <property type="entry name" value="Mitochondrial biogenesis AIM24"/>
    <property type="match status" value="1"/>
</dbReference>
<organism evidence="1 2">
    <name type="scientific">Massilimicrobiota timonensis</name>
    <dbReference type="NCBI Taxonomy" id="1776392"/>
    <lineage>
        <taxon>Bacteria</taxon>
        <taxon>Bacillati</taxon>
        <taxon>Bacillota</taxon>
        <taxon>Erysipelotrichia</taxon>
        <taxon>Erysipelotrichales</taxon>
        <taxon>Erysipelotrichaceae</taxon>
        <taxon>Massilimicrobiota</taxon>
    </lineage>
</organism>
<protein>
    <submittedName>
        <fullName evidence="1">TIGR00266 family protein</fullName>
    </submittedName>
</protein>
<comment type="caution">
    <text evidence="1">The sequence shown here is derived from an EMBL/GenBank/DDBJ whole genome shotgun (WGS) entry which is preliminary data.</text>
</comment>